<keyword evidence="1" id="KW-0472">Membrane</keyword>
<dbReference type="EMBL" id="CP071444">
    <property type="protein sequence ID" value="QSX08461.1"/>
    <property type="molecule type" value="Genomic_DNA"/>
</dbReference>
<feature type="transmembrane region" description="Helical" evidence="1">
    <location>
        <begin position="7"/>
        <end position="31"/>
    </location>
</feature>
<reference evidence="2" key="1">
    <citation type="submission" date="2021-03" db="EMBL/GenBank/DDBJ databases">
        <title>Alkalibacter marinus sp. nov., isolated from tidal flat sediment.</title>
        <authorList>
            <person name="Namirimu T."/>
            <person name="Yang J.-A."/>
            <person name="Yang S.-H."/>
            <person name="Kim Y.-J."/>
            <person name="Kwon K.K."/>
        </authorList>
    </citation>
    <scope>NUCLEOTIDE SEQUENCE</scope>
    <source>
        <strain evidence="2">ES005</strain>
    </source>
</reference>
<sequence length="160" mass="17936">MYKGSTLFLKLAVLLLGGLVCLFGVIMIPKISSLAAFLFPDQIFVSYFVFLILSATIIPFVYAIYQTWQLLTFIDHQNAFSEFSVRTLKRIKLSALSLVTLYIIGMPFFYMVADADDAPGFLLIAIVFLFAAAAIGVFAAILQALLQEAMRYKSEYDWTV</sequence>
<dbReference type="Proteomes" id="UP000663499">
    <property type="component" value="Chromosome"/>
</dbReference>
<proteinExistence type="predicted"/>
<evidence type="ECO:0000256" key="1">
    <source>
        <dbReference type="SAM" id="Phobius"/>
    </source>
</evidence>
<feature type="transmembrane region" description="Helical" evidence="1">
    <location>
        <begin position="43"/>
        <end position="65"/>
    </location>
</feature>
<dbReference type="Pfam" id="PF11188">
    <property type="entry name" value="DUF2975"/>
    <property type="match status" value="1"/>
</dbReference>
<gene>
    <name evidence="2" type="ORF">J0B03_11850</name>
</gene>
<keyword evidence="1" id="KW-0812">Transmembrane</keyword>
<evidence type="ECO:0000313" key="2">
    <source>
        <dbReference type="EMBL" id="QSX08461.1"/>
    </source>
</evidence>
<evidence type="ECO:0000313" key="3">
    <source>
        <dbReference type="Proteomes" id="UP000663499"/>
    </source>
</evidence>
<feature type="transmembrane region" description="Helical" evidence="1">
    <location>
        <begin position="119"/>
        <end position="146"/>
    </location>
</feature>
<dbReference type="AlphaFoldDB" id="A0A974XM42"/>
<accession>A0A974XM42</accession>
<protein>
    <submittedName>
        <fullName evidence="2">DUF2975 domain-containing protein</fullName>
    </submittedName>
</protein>
<keyword evidence="1" id="KW-1133">Transmembrane helix</keyword>
<name>A0A974XM42_9FIRM</name>
<organism evidence="2 3">
    <name type="scientific">Alkalibacter rhizosphaerae</name>
    <dbReference type="NCBI Taxonomy" id="2815577"/>
    <lineage>
        <taxon>Bacteria</taxon>
        <taxon>Bacillati</taxon>
        <taxon>Bacillota</taxon>
        <taxon>Clostridia</taxon>
        <taxon>Eubacteriales</taxon>
        <taxon>Eubacteriaceae</taxon>
        <taxon>Alkalibacter</taxon>
    </lineage>
</organism>
<dbReference type="RefSeq" id="WP_207299802.1">
    <property type="nucleotide sequence ID" value="NZ_CP071444.1"/>
</dbReference>
<dbReference type="KEGG" id="alka:J0B03_11850"/>
<keyword evidence="3" id="KW-1185">Reference proteome</keyword>
<feature type="transmembrane region" description="Helical" evidence="1">
    <location>
        <begin position="93"/>
        <end position="113"/>
    </location>
</feature>
<dbReference type="InterPro" id="IPR021354">
    <property type="entry name" value="DUF2975"/>
</dbReference>